<dbReference type="Gene3D" id="6.10.140.530">
    <property type="match status" value="2"/>
</dbReference>
<organism evidence="2 3">
    <name type="scientific">Micromonospora carbonacea</name>
    <dbReference type="NCBI Taxonomy" id="47853"/>
    <lineage>
        <taxon>Bacteria</taxon>
        <taxon>Bacillati</taxon>
        <taxon>Actinomycetota</taxon>
        <taxon>Actinomycetes</taxon>
        <taxon>Micromonosporales</taxon>
        <taxon>Micromonosporaceae</taxon>
        <taxon>Micromonospora</taxon>
    </lineage>
</organism>
<dbReference type="SMART" id="SM00487">
    <property type="entry name" value="DEXDc"/>
    <property type="match status" value="1"/>
</dbReference>
<dbReference type="SUPFAM" id="SSF52540">
    <property type="entry name" value="P-loop containing nucleoside triphosphate hydrolases"/>
    <property type="match status" value="1"/>
</dbReference>
<dbReference type="InterPro" id="IPR006935">
    <property type="entry name" value="Helicase/UvrB_N"/>
</dbReference>
<protein>
    <submittedName>
        <fullName evidence="2">Helicase conserved C-terminal domain-containing protein</fullName>
    </submittedName>
</protein>
<keyword evidence="2" id="KW-0547">Nucleotide-binding</keyword>
<feature type="domain" description="Helicase ATP-binding" evidence="1">
    <location>
        <begin position="25"/>
        <end position="214"/>
    </location>
</feature>
<dbReference type="GO" id="GO:0016787">
    <property type="term" value="F:hydrolase activity"/>
    <property type="evidence" value="ECO:0007669"/>
    <property type="project" value="InterPro"/>
</dbReference>
<dbReference type="PROSITE" id="PS51192">
    <property type="entry name" value="HELICASE_ATP_BIND_1"/>
    <property type="match status" value="1"/>
</dbReference>
<dbReference type="GO" id="GO:0005524">
    <property type="term" value="F:ATP binding"/>
    <property type="evidence" value="ECO:0007669"/>
    <property type="project" value="InterPro"/>
</dbReference>
<dbReference type="Pfam" id="PF00271">
    <property type="entry name" value="Helicase_C"/>
    <property type="match status" value="1"/>
</dbReference>
<dbReference type="InterPro" id="IPR027417">
    <property type="entry name" value="P-loop_NTPase"/>
</dbReference>
<dbReference type="InterPro" id="IPR005114">
    <property type="entry name" value="Helicase_assoc"/>
</dbReference>
<name>A0A1C5ACJ3_9ACTN</name>
<dbReference type="InterPro" id="IPR001650">
    <property type="entry name" value="Helicase_C-like"/>
</dbReference>
<evidence type="ECO:0000313" key="2">
    <source>
        <dbReference type="EMBL" id="SCF42957.1"/>
    </source>
</evidence>
<keyword evidence="3" id="KW-1185">Reference proteome</keyword>
<gene>
    <name evidence="2" type="ORF">GA0070563_112163</name>
</gene>
<dbReference type="GO" id="GO:0005829">
    <property type="term" value="C:cytosol"/>
    <property type="evidence" value="ECO:0007669"/>
    <property type="project" value="TreeGrafter"/>
</dbReference>
<dbReference type="Gene3D" id="3.40.50.300">
    <property type="entry name" value="P-loop containing nucleotide triphosphate hydrolases"/>
    <property type="match status" value="2"/>
</dbReference>
<reference evidence="3" key="1">
    <citation type="submission" date="2016-06" db="EMBL/GenBank/DDBJ databases">
        <authorList>
            <person name="Varghese N."/>
            <person name="Submissions Spin"/>
        </authorList>
    </citation>
    <scope>NUCLEOTIDE SEQUENCE [LARGE SCALE GENOMIC DNA]</scope>
    <source>
        <strain evidence="3">DSM 43168</strain>
    </source>
</reference>
<dbReference type="PANTHER" id="PTHR47396:SF1">
    <property type="entry name" value="ATP-DEPENDENT HELICASE IRC3-RELATED"/>
    <property type="match status" value="1"/>
</dbReference>
<keyword evidence="2" id="KW-0067">ATP-binding</keyword>
<dbReference type="AlphaFoldDB" id="A0A1C5ACJ3"/>
<accession>A0A1C5ACJ3</accession>
<proteinExistence type="predicted"/>
<keyword evidence="2" id="KW-0378">Hydrolase</keyword>
<dbReference type="RefSeq" id="WP_074476943.1">
    <property type="nucleotide sequence ID" value="NZ_FMCT01000012.1"/>
</dbReference>
<dbReference type="Proteomes" id="UP000183585">
    <property type="component" value="Unassembled WGS sequence"/>
</dbReference>
<evidence type="ECO:0000259" key="1">
    <source>
        <dbReference type="PROSITE" id="PS51192"/>
    </source>
</evidence>
<dbReference type="Pfam" id="PF03457">
    <property type="entry name" value="HA"/>
    <property type="match status" value="2"/>
</dbReference>
<sequence>MNYAHAPVTFPRRRPHQTRALHNLADIYQRTDRAQVYWACGTGKTLLGRWLHDDTQSQLTLVLVPSLALTAQALAEWQTGSPQPFTPLVVCSDQTTGDPWRIDRGWWSDHGVKVTTDHYAVSAFLRRRDGQPKVLFSTYHSSQVVADAARRAGARFDLIVCDEAHRLAGLPDDRFRVALDDQQLPARRRLFVTATPVHTGTRHVGETLLSMSDKALFGPVADTINLADAIAAGLLVDYRVLVIDGSHTSAHLNGGTEASAALVAAAREGLSRVISYHSRVSRARQFAAAIHGLALPDGRTVHAAAVAGVDSTASRRAALNTLTDSNTDTVAVVANARCLAEGVNVPAVDGVVFADPRTSDVDIVQAVGRALRPAPGKTRGLIILPVTVPARSSDHEELLDSEFATVWAVLRALRSLDPRMAAELDQLRAWRTTGGEKPHQVGSHVSRLLHFNLTGVDLAKLAARTADDTTEDESWQVMLPQLTTWAATHGHTVVPWSAKTRGQNLGRWVHIQRRAYATGILSTTQAARLEAVPGWAWTVDGAWWLCDHTAVTTLAQRHRFDLNSPNVANMLLPHRSRKNALTVGRWCAQQRRAHRDGDLPDWHTHMCEQIPGWTWHAGVPEREQRMVDALAEWVESHADANVPADRMWGRLPLGQFVTAVRRRNAAGRLALPLRDDILLVTPHKPSPGRLDWQLADTRFQLHVDALRQYAARTGGCDIPENGTEILSGWTANIGDWAARQRHLHRRNELTPDRVALLESVPGWVWERPRAVRVDADRGVREHGTRLGYAAGCVCGPCTAVAGARVSMVDAGPARGHLRLLEGQVGLRARTAIQAITGFNKKTVDEISNGQRSRITSEVDQAVRALTVQAVRDHIAANPNGRDMLPSAPTIALVNDLVGRGWPQAWIARELGKNTAWLQIARPGRPVRRETAEAVAALHAAVGHRLPPPRRQRTSLPTLAEILADEVGVGNTCERVAA</sequence>
<dbReference type="CDD" id="cd18785">
    <property type="entry name" value="SF2_C"/>
    <property type="match status" value="1"/>
</dbReference>
<dbReference type="Pfam" id="PF04851">
    <property type="entry name" value="ResIII"/>
    <property type="match status" value="1"/>
</dbReference>
<dbReference type="GO" id="GO:0003677">
    <property type="term" value="F:DNA binding"/>
    <property type="evidence" value="ECO:0007669"/>
    <property type="project" value="InterPro"/>
</dbReference>
<evidence type="ECO:0000313" key="3">
    <source>
        <dbReference type="Proteomes" id="UP000183585"/>
    </source>
</evidence>
<dbReference type="GO" id="GO:0004386">
    <property type="term" value="F:helicase activity"/>
    <property type="evidence" value="ECO:0007669"/>
    <property type="project" value="UniProtKB-KW"/>
</dbReference>
<dbReference type="InterPro" id="IPR050742">
    <property type="entry name" value="Helicase_Restrict-Modif_Enz"/>
</dbReference>
<dbReference type="EMBL" id="FMCT01000012">
    <property type="protein sequence ID" value="SCF42957.1"/>
    <property type="molecule type" value="Genomic_DNA"/>
</dbReference>
<keyword evidence="2" id="KW-0347">Helicase</keyword>
<dbReference type="InterPro" id="IPR014001">
    <property type="entry name" value="Helicase_ATP-bd"/>
</dbReference>
<dbReference type="PANTHER" id="PTHR47396">
    <property type="entry name" value="TYPE I RESTRICTION ENZYME ECOKI R PROTEIN"/>
    <property type="match status" value="1"/>
</dbReference>